<dbReference type="Proteomes" id="UP001556367">
    <property type="component" value="Unassembled WGS sequence"/>
</dbReference>
<protein>
    <submittedName>
        <fullName evidence="2">Uncharacterized protein</fullName>
    </submittedName>
</protein>
<feature type="region of interest" description="Disordered" evidence="1">
    <location>
        <begin position="1"/>
        <end position="49"/>
    </location>
</feature>
<name>A0ABR3JQU6_9AGAR</name>
<feature type="compositionally biased region" description="Low complexity" evidence="1">
    <location>
        <begin position="1"/>
        <end position="11"/>
    </location>
</feature>
<keyword evidence="3" id="KW-1185">Reference proteome</keyword>
<sequence>MSDTALPFTPQSTPPPLPFEVDDARIDGSDSPDAHGPRNPYHRRSRQGHEFCVRAITSPTQATSTVEFRPI</sequence>
<feature type="compositionally biased region" description="Basic and acidic residues" evidence="1">
    <location>
        <begin position="22"/>
        <end position="36"/>
    </location>
</feature>
<organism evidence="2 3">
    <name type="scientific">Hohenbuehelia grisea</name>
    <dbReference type="NCBI Taxonomy" id="104357"/>
    <lineage>
        <taxon>Eukaryota</taxon>
        <taxon>Fungi</taxon>
        <taxon>Dikarya</taxon>
        <taxon>Basidiomycota</taxon>
        <taxon>Agaricomycotina</taxon>
        <taxon>Agaricomycetes</taxon>
        <taxon>Agaricomycetidae</taxon>
        <taxon>Agaricales</taxon>
        <taxon>Pleurotineae</taxon>
        <taxon>Pleurotaceae</taxon>
        <taxon>Hohenbuehelia</taxon>
    </lineage>
</organism>
<gene>
    <name evidence="2" type="ORF">HGRIS_001502</name>
</gene>
<reference evidence="3" key="1">
    <citation type="submission" date="2024-06" db="EMBL/GenBank/DDBJ databases">
        <title>Multi-omics analyses provide insights into the biosynthesis of the anticancer antibiotic pleurotin in Hohenbuehelia grisea.</title>
        <authorList>
            <person name="Weaver J.A."/>
            <person name="Alberti F."/>
        </authorList>
    </citation>
    <scope>NUCLEOTIDE SEQUENCE [LARGE SCALE GENOMIC DNA]</scope>
    <source>
        <strain evidence="3">T-177</strain>
    </source>
</reference>
<evidence type="ECO:0000313" key="3">
    <source>
        <dbReference type="Proteomes" id="UP001556367"/>
    </source>
</evidence>
<accession>A0ABR3JQU6</accession>
<proteinExistence type="predicted"/>
<dbReference type="EMBL" id="JASNQZ010000005">
    <property type="protein sequence ID" value="KAL0957722.1"/>
    <property type="molecule type" value="Genomic_DNA"/>
</dbReference>
<evidence type="ECO:0000256" key="1">
    <source>
        <dbReference type="SAM" id="MobiDB-lite"/>
    </source>
</evidence>
<comment type="caution">
    <text evidence="2">The sequence shown here is derived from an EMBL/GenBank/DDBJ whole genome shotgun (WGS) entry which is preliminary data.</text>
</comment>
<evidence type="ECO:0000313" key="2">
    <source>
        <dbReference type="EMBL" id="KAL0957722.1"/>
    </source>
</evidence>